<evidence type="ECO:0000313" key="2">
    <source>
        <dbReference type="EMBL" id="CAF4761871.1"/>
    </source>
</evidence>
<dbReference type="GO" id="GO:0005759">
    <property type="term" value="C:mitochondrial matrix"/>
    <property type="evidence" value="ECO:0007669"/>
    <property type="project" value="TreeGrafter"/>
</dbReference>
<dbReference type="GO" id="GO:2001294">
    <property type="term" value="P:malonyl-CoA catabolic process"/>
    <property type="evidence" value="ECO:0007669"/>
    <property type="project" value="TreeGrafter"/>
</dbReference>
<dbReference type="PANTHER" id="PTHR28641">
    <property type="match status" value="1"/>
</dbReference>
<name>A0A8S3B169_9BILA</name>
<evidence type="ECO:0000313" key="3">
    <source>
        <dbReference type="Proteomes" id="UP000681967"/>
    </source>
</evidence>
<protein>
    <recommendedName>
        <fullName evidence="1">Malonyl-CoA decarboxylase C-terminal domain-containing protein</fullName>
    </recommendedName>
</protein>
<reference evidence="2" key="1">
    <citation type="submission" date="2021-02" db="EMBL/GenBank/DDBJ databases">
        <authorList>
            <person name="Nowell W R."/>
        </authorList>
    </citation>
    <scope>NUCLEOTIDE SEQUENCE</scope>
</reference>
<feature type="non-terminal residue" evidence="2">
    <location>
        <position position="176"/>
    </location>
</feature>
<sequence>LNLVLNRVKSVSDVTEEILHEDPSLINSAIFYSISSTQPGLRGIELGNALIKRCVLQLQAEHPELEKFSSLSPIPDETVLDEIRPILMRLCAYYLTQVKHSKTGYARDPVANFHLHNGAVVWRLNWLADRSERGWKQSLSMMVNYRYYSFDRIDRNSIDYTDEQKIQIDEQVSKLL</sequence>
<dbReference type="PANTHER" id="PTHR28641:SF1">
    <property type="entry name" value="MALONYL-COA DECARBOXYLASE, MITOCHONDRIAL"/>
    <property type="match status" value="1"/>
</dbReference>
<dbReference type="InterPro" id="IPR042303">
    <property type="entry name" value="Malonyl_CoA_deC_C_sf"/>
</dbReference>
<dbReference type="GO" id="GO:0006633">
    <property type="term" value="P:fatty acid biosynthetic process"/>
    <property type="evidence" value="ECO:0007669"/>
    <property type="project" value="InterPro"/>
</dbReference>
<dbReference type="GO" id="GO:0005782">
    <property type="term" value="C:peroxisomal matrix"/>
    <property type="evidence" value="ECO:0007669"/>
    <property type="project" value="TreeGrafter"/>
</dbReference>
<evidence type="ECO:0000259" key="1">
    <source>
        <dbReference type="Pfam" id="PF05292"/>
    </source>
</evidence>
<dbReference type="AlphaFoldDB" id="A0A8S3B169"/>
<dbReference type="EMBL" id="CAJOBH010131924">
    <property type="protein sequence ID" value="CAF4761871.1"/>
    <property type="molecule type" value="Genomic_DNA"/>
</dbReference>
<dbReference type="Proteomes" id="UP000681967">
    <property type="component" value="Unassembled WGS sequence"/>
</dbReference>
<organism evidence="2 3">
    <name type="scientific">Rotaria magnacalcarata</name>
    <dbReference type="NCBI Taxonomy" id="392030"/>
    <lineage>
        <taxon>Eukaryota</taxon>
        <taxon>Metazoa</taxon>
        <taxon>Spiralia</taxon>
        <taxon>Gnathifera</taxon>
        <taxon>Rotifera</taxon>
        <taxon>Eurotatoria</taxon>
        <taxon>Bdelloidea</taxon>
        <taxon>Philodinida</taxon>
        <taxon>Philodinidae</taxon>
        <taxon>Rotaria</taxon>
    </lineage>
</organism>
<proteinExistence type="predicted"/>
<dbReference type="Gene3D" id="3.40.630.150">
    <property type="entry name" value="Malonyl-CoA decarboxylase, catalytic domain"/>
    <property type="match status" value="2"/>
</dbReference>
<dbReference type="GO" id="GO:0006085">
    <property type="term" value="P:acetyl-CoA biosynthetic process"/>
    <property type="evidence" value="ECO:0007669"/>
    <property type="project" value="TreeGrafter"/>
</dbReference>
<feature type="domain" description="Malonyl-CoA decarboxylase C-terminal" evidence="1">
    <location>
        <begin position="77"/>
        <end position="147"/>
    </location>
</feature>
<dbReference type="GO" id="GO:0050080">
    <property type="term" value="F:malonyl-CoA decarboxylase activity"/>
    <property type="evidence" value="ECO:0007669"/>
    <property type="project" value="InterPro"/>
</dbReference>
<dbReference type="Pfam" id="PF05292">
    <property type="entry name" value="MCD"/>
    <property type="match status" value="2"/>
</dbReference>
<dbReference type="InterPro" id="IPR007956">
    <property type="entry name" value="Malonyl_CoA_deC_C"/>
</dbReference>
<accession>A0A8S3B169</accession>
<feature type="domain" description="Malonyl-CoA decarboxylase C-terminal" evidence="1">
    <location>
        <begin position="14"/>
        <end position="76"/>
    </location>
</feature>
<gene>
    <name evidence="2" type="ORF">BYL167_LOCUS46541</name>
</gene>
<comment type="caution">
    <text evidence="2">The sequence shown here is derived from an EMBL/GenBank/DDBJ whole genome shotgun (WGS) entry which is preliminary data.</text>
</comment>
<dbReference type="InterPro" id="IPR038917">
    <property type="entry name" value="Malonyl_CoA_deC"/>
</dbReference>